<dbReference type="FunFam" id="3.20.20.140:FF:000006">
    <property type="entry name" value="Dihydroorotase"/>
    <property type="match status" value="1"/>
</dbReference>
<evidence type="ECO:0000256" key="4">
    <source>
        <dbReference type="ARBA" id="ARBA00012860"/>
    </source>
</evidence>
<dbReference type="PANTHER" id="PTHR43137">
    <property type="entry name" value="DIHYDROOROTASE"/>
    <property type="match status" value="1"/>
</dbReference>
<dbReference type="InterPro" id="IPR002195">
    <property type="entry name" value="Dihydroorotase_CS"/>
</dbReference>
<feature type="binding site" evidence="10">
    <location>
        <position position="136"/>
    </location>
    <ligand>
        <name>substrate</name>
    </ligand>
</feature>
<keyword evidence="7 10" id="KW-0862">Zinc</keyword>
<comment type="cofactor">
    <cofactor evidence="10 11">
        <name>Zn(2+)</name>
        <dbReference type="ChEBI" id="CHEBI:29105"/>
    </cofactor>
    <text evidence="10 11">Binds 2 Zn(2+) ions per subunit.</text>
</comment>
<evidence type="ECO:0000256" key="11">
    <source>
        <dbReference type="RuleBase" id="RU003440"/>
    </source>
</evidence>
<feature type="active site" evidence="10">
    <location>
        <position position="247"/>
    </location>
</feature>
<evidence type="ECO:0000256" key="8">
    <source>
        <dbReference type="ARBA" id="ARBA00022975"/>
    </source>
</evidence>
<reference evidence="13" key="1">
    <citation type="submission" date="2020-05" db="EMBL/GenBank/DDBJ databases">
        <title>Sulfur intermediates as new biogeochemical hubs in an aquatic model microbial ecosystem.</title>
        <authorList>
            <person name="Vigneron A."/>
        </authorList>
    </citation>
    <scope>NUCLEOTIDE SEQUENCE</scope>
    <source>
        <strain evidence="13">Bin.250</strain>
    </source>
</reference>
<dbReference type="GO" id="GO:0008270">
    <property type="term" value="F:zinc ion binding"/>
    <property type="evidence" value="ECO:0007669"/>
    <property type="project" value="UniProtKB-UniRule"/>
</dbReference>
<dbReference type="GO" id="GO:0044205">
    <property type="term" value="P:'de novo' UMP biosynthetic process"/>
    <property type="evidence" value="ECO:0007669"/>
    <property type="project" value="UniProtKB-UniRule"/>
</dbReference>
<feature type="binding site" evidence="10">
    <location>
        <position position="136"/>
    </location>
    <ligand>
        <name>Zn(2+)</name>
        <dbReference type="ChEBI" id="CHEBI:29105"/>
        <label>2</label>
    </ligand>
</feature>
<dbReference type="HAMAP" id="MF_00219">
    <property type="entry name" value="PyrC_classII"/>
    <property type="match status" value="1"/>
</dbReference>
<dbReference type="InterPro" id="IPR032466">
    <property type="entry name" value="Metal_Hydrolase"/>
</dbReference>
<dbReference type="InterPro" id="IPR006680">
    <property type="entry name" value="Amidohydro-rel"/>
</dbReference>
<dbReference type="GO" id="GO:0006207">
    <property type="term" value="P:'de novo' pyrimidine nucleobase biosynthetic process"/>
    <property type="evidence" value="ECO:0007669"/>
    <property type="project" value="TreeGrafter"/>
</dbReference>
<evidence type="ECO:0000313" key="14">
    <source>
        <dbReference type="Proteomes" id="UP000754644"/>
    </source>
</evidence>
<feature type="binding site" evidence="10">
    <location>
        <position position="219"/>
    </location>
    <ligand>
        <name>substrate</name>
    </ligand>
</feature>
<evidence type="ECO:0000259" key="12">
    <source>
        <dbReference type="Pfam" id="PF01979"/>
    </source>
</evidence>
<evidence type="ECO:0000256" key="1">
    <source>
        <dbReference type="ARBA" id="ARBA00002368"/>
    </source>
</evidence>
<sequence length="351" mass="38576">MQTITLTRPDDWHVHLRDGDYLPATVKDISRYFGRAIIMPNLVPPVDSVAAAMAYRNRILALVPQGSAFEPLMTLYITRNTTPAVIKAARESGIIQAFKLYPAGATTNSEAGIDSITSLYPLFEAMQTYDMPLALHGEVTDPHIDIFDREAAFIDQYLAKINTDFPQLRIILEHITTRDAVQFVESTGPNVAATITAHHLLFNRNDMLVGGMKPLYYCLPVLKRNTHQAALVSAATSGNPKFFLGTDSAPHPRSAKENACGCAAGSYTAHAAIELYAEVFAQAKALDRLEGFASFFGPDFYGLPRNTDTITLLESSWEVPEWLAFGPDQLLPIRTGTSVQWQVTSHSNTSA</sequence>
<keyword evidence="5 10" id="KW-0479">Metal-binding</keyword>
<accession>A0A972VVY2</accession>
<feature type="binding site" evidence="10">
    <location>
        <position position="251"/>
    </location>
    <ligand>
        <name>substrate</name>
    </ligand>
</feature>
<proteinExistence type="inferred from homology"/>
<dbReference type="SUPFAM" id="SSF51556">
    <property type="entry name" value="Metallo-dependent hydrolases"/>
    <property type="match status" value="1"/>
</dbReference>
<evidence type="ECO:0000256" key="3">
    <source>
        <dbReference type="ARBA" id="ARBA00005631"/>
    </source>
</evidence>
<feature type="binding site" evidence="10">
    <location>
        <position position="41"/>
    </location>
    <ligand>
        <name>substrate</name>
    </ligand>
</feature>
<dbReference type="CDD" id="cd01294">
    <property type="entry name" value="DHOase"/>
    <property type="match status" value="1"/>
</dbReference>
<dbReference type="Pfam" id="PF01979">
    <property type="entry name" value="Amidohydro_1"/>
    <property type="match status" value="1"/>
</dbReference>
<dbReference type="GO" id="GO:0004151">
    <property type="term" value="F:dihydroorotase activity"/>
    <property type="evidence" value="ECO:0007669"/>
    <property type="project" value="UniProtKB-UniRule"/>
</dbReference>
<keyword evidence="6 10" id="KW-0378">Hydrolase</keyword>
<comment type="caution">
    <text evidence="13">The sequence shown here is derived from an EMBL/GenBank/DDBJ whole genome shotgun (WGS) entry which is preliminary data.</text>
</comment>
<keyword evidence="8 10" id="KW-0665">Pyrimidine biosynthesis</keyword>
<dbReference type="InterPro" id="IPR004721">
    <property type="entry name" value="DHOdimr"/>
</dbReference>
<comment type="pathway">
    <text evidence="2 10 11">Pyrimidine metabolism; UMP biosynthesis via de novo pathway; (S)-dihydroorotate from bicarbonate: step 3/3.</text>
</comment>
<dbReference type="GO" id="GO:0005829">
    <property type="term" value="C:cytosol"/>
    <property type="evidence" value="ECO:0007669"/>
    <property type="project" value="TreeGrafter"/>
</dbReference>
<feature type="binding site" evidence="10">
    <location>
        <position position="174"/>
    </location>
    <ligand>
        <name>Zn(2+)</name>
        <dbReference type="ChEBI" id="CHEBI:29105"/>
        <label>2</label>
    </ligand>
</feature>
<name>A0A972VVY2_9GAMM</name>
<dbReference type="EMBL" id="JABMOJ010000185">
    <property type="protein sequence ID" value="NQV64718.1"/>
    <property type="molecule type" value="Genomic_DNA"/>
</dbReference>
<evidence type="ECO:0000256" key="2">
    <source>
        <dbReference type="ARBA" id="ARBA00004880"/>
    </source>
</evidence>
<feature type="domain" description="Amidohydrolase-related" evidence="12">
    <location>
        <begin position="11"/>
        <end position="310"/>
    </location>
</feature>
<evidence type="ECO:0000256" key="9">
    <source>
        <dbReference type="ARBA" id="ARBA00048492"/>
    </source>
</evidence>
<gene>
    <name evidence="10 13" type="primary">pyrC</name>
    <name evidence="13" type="ORF">HQ497_05065</name>
</gene>
<dbReference type="PIRSF" id="PIRSF001237">
    <property type="entry name" value="DHOdimr"/>
    <property type="match status" value="1"/>
</dbReference>
<dbReference type="Gene3D" id="3.20.20.140">
    <property type="entry name" value="Metal-dependent hydrolases"/>
    <property type="match status" value="1"/>
</dbReference>
<comment type="similarity">
    <text evidence="3 10 11">Belongs to the metallo-dependent hydrolases superfamily. DHOase family. Class II DHOase subfamily.</text>
</comment>
<feature type="binding site" evidence="10">
    <location>
        <position position="13"/>
    </location>
    <ligand>
        <name>Zn(2+)</name>
        <dbReference type="ChEBI" id="CHEBI:29105"/>
        <label>1</label>
    </ligand>
</feature>
<dbReference type="NCBIfam" id="TIGR00856">
    <property type="entry name" value="pyrC_dimer"/>
    <property type="match status" value="1"/>
</dbReference>
<feature type="binding site" evidence="10">
    <location>
        <position position="15"/>
    </location>
    <ligand>
        <name>Zn(2+)</name>
        <dbReference type="ChEBI" id="CHEBI:29105"/>
        <label>1</label>
    </ligand>
</feature>
<feature type="binding site" description="via carbamate group" evidence="10">
    <location>
        <position position="99"/>
    </location>
    <ligand>
        <name>Zn(2+)</name>
        <dbReference type="ChEBI" id="CHEBI:29105"/>
        <label>2</label>
    </ligand>
</feature>
<organism evidence="13 14">
    <name type="scientific">SAR86 cluster bacterium</name>
    <dbReference type="NCBI Taxonomy" id="2030880"/>
    <lineage>
        <taxon>Bacteria</taxon>
        <taxon>Pseudomonadati</taxon>
        <taxon>Pseudomonadota</taxon>
        <taxon>Gammaproteobacteria</taxon>
        <taxon>SAR86 cluster</taxon>
    </lineage>
</organism>
<dbReference type="PROSITE" id="PS00483">
    <property type="entry name" value="DIHYDROOROTASE_2"/>
    <property type="match status" value="1"/>
</dbReference>
<feature type="binding site" evidence="10">
    <location>
        <position position="247"/>
    </location>
    <ligand>
        <name>Zn(2+)</name>
        <dbReference type="ChEBI" id="CHEBI:29105"/>
        <label>1</label>
    </ligand>
</feature>
<dbReference type="AlphaFoldDB" id="A0A972VVY2"/>
<evidence type="ECO:0000256" key="7">
    <source>
        <dbReference type="ARBA" id="ARBA00022833"/>
    </source>
</evidence>
<feature type="binding site" evidence="10">
    <location>
        <position position="264"/>
    </location>
    <ligand>
        <name>substrate</name>
    </ligand>
</feature>
<comment type="subunit">
    <text evidence="10">Homodimer.</text>
</comment>
<comment type="function">
    <text evidence="1 10">Catalyzes the reversible cyclization of carbamoyl aspartate to dihydroorotate.</text>
</comment>
<evidence type="ECO:0000256" key="5">
    <source>
        <dbReference type="ARBA" id="ARBA00022723"/>
    </source>
</evidence>
<protein>
    <recommendedName>
        <fullName evidence="4 10">Dihydroorotase</fullName>
        <shortName evidence="10">DHOase</shortName>
        <ecNumber evidence="4 10">3.5.2.3</ecNumber>
    </recommendedName>
</protein>
<dbReference type="PROSITE" id="PS00482">
    <property type="entry name" value="DIHYDROOROTASE_1"/>
    <property type="match status" value="1"/>
</dbReference>
<evidence type="ECO:0000256" key="6">
    <source>
        <dbReference type="ARBA" id="ARBA00022801"/>
    </source>
</evidence>
<dbReference type="Proteomes" id="UP000754644">
    <property type="component" value="Unassembled WGS sequence"/>
</dbReference>
<feature type="modified residue" description="N6-carboxylysine" evidence="10">
    <location>
        <position position="99"/>
    </location>
</feature>
<evidence type="ECO:0000313" key="13">
    <source>
        <dbReference type="EMBL" id="NQV64718.1"/>
    </source>
</evidence>
<evidence type="ECO:0000256" key="10">
    <source>
        <dbReference type="HAMAP-Rule" id="MF_00219"/>
    </source>
</evidence>
<feature type="binding site" description="via carbamate group" evidence="10">
    <location>
        <position position="99"/>
    </location>
    <ligand>
        <name>Zn(2+)</name>
        <dbReference type="ChEBI" id="CHEBI:29105"/>
        <label>1</label>
    </ligand>
</feature>
<feature type="binding site" evidence="10">
    <location>
        <begin position="15"/>
        <end position="17"/>
    </location>
    <ligand>
        <name>substrate</name>
    </ligand>
</feature>
<dbReference type="EC" id="3.5.2.3" evidence="4 10"/>
<comment type="catalytic activity">
    <reaction evidence="9 10 11">
        <text>(S)-dihydroorotate + H2O = N-carbamoyl-L-aspartate + H(+)</text>
        <dbReference type="Rhea" id="RHEA:24296"/>
        <dbReference type="ChEBI" id="CHEBI:15377"/>
        <dbReference type="ChEBI" id="CHEBI:15378"/>
        <dbReference type="ChEBI" id="CHEBI:30864"/>
        <dbReference type="ChEBI" id="CHEBI:32814"/>
        <dbReference type="EC" id="3.5.2.3"/>
    </reaction>
</comment>
<dbReference type="PANTHER" id="PTHR43137:SF1">
    <property type="entry name" value="DIHYDROOROTASE"/>
    <property type="match status" value="1"/>
</dbReference>